<sequence length="499" mass="55481">MLRRERKGQIYTDVPDGGWGWMVVLHFFLVNTIVIGMIRAFSVFFVVFQEEFEATSEQVGWIGSLMSSLGFSAGPLVAIVCDITGDKTASILGASLVSGGFLISSWATSIPFLCVTMGLLPGLGSAFLYQVAAVVVTKYFKKRLALSTAIARSGMGMAFLLVPLTKFMIDQYGWTGALLLFGAFTLNLVPSSMLLRPIHVKSKNISDIKSSSLPANGQEMCETEASHCNEIFASSTWDSTIQEAGQPSTSLTVPQSQNQEFNNRPKDGRLMHITNGESNKKRTTLWRCKQLFDISLLQNPFFYIFTSSFVFSQFAYFIPVFHLVARAKTLRIDLLKASYLVSAYGIIEIISQLISGWVADQNWIKKHHYHKSYLILCGIVNLLAPLATTFPLLMTYVIFFAIFAGAYLALIIPVLVDLSENSKVQSFFGLSTFFVGIAILSGPPIAGWLYDYTQTFTGSFYISGTCYILSSVPFFFVPLAERWKNNLTKKKEDYNQVNV</sequence>
<dbReference type="GO" id="GO:0008028">
    <property type="term" value="F:monocarboxylic acid transmembrane transporter activity"/>
    <property type="evidence" value="ECO:0007669"/>
    <property type="project" value="TreeGrafter"/>
</dbReference>
<dbReference type="CTD" id="9122"/>
<feature type="transmembrane region" description="Helical" evidence="2">
    <location>
        <begin position="428"/>
        <end position="448"/>
    </location>
</feature>
<evidence type="ECO:0000313" key="6">
    <source>
        <dbReference type="RefSeq" id="XP_060057901.1"/>
    </source>
</evidence>
<dbReference type="InterPro" id="IPR036259">
    <property type="entry name" value="MFS_trans_sf"/>
</dbReference>
<dbReference type="Pfam" id="PF07690">
    <property type="entry name" value="MFS_1"/>
    <property type="match status" value="1"/>
</dbReference>
<keyword evidence="2" id="KW-0812">Transmembrane</keyword>
<feature type="transmembrane region" description="Helical" evidence="2">
    <location>
        <begin position="301"/>
        <end position="325"/>
    </location>
</feature>
<feature type="transmembrane region" description="Helical" evidence="2">
    <location>
        <begin position="21"/>
        <end position="47"/>
    </location>
</feature>
<dbReference type="PANTHER" id="PTHR11360:SF14">
    <property type="entry name" value="MONOCARBOXYLATE TRANSPORTER 5"/>
    <property type="match status" value="1"/>
</dbReference>
<dbReference type="FunCoup" id="A0A1S3A4Z2">
    <property type="interactions" value="66"/>
</dbReference>
<keyword evidence="2" id="KW-0472">Membrane</keyword>
<dbReference type="GeneID" id="103119127"/>
<gene>
    <name evidence="5 6" type="primary">SLC16A4</name>
</gene>
<evidence type="ECO:0000256" key="1">
    <source>
        <dbReference type="ARBA" id="ARBA00004141"/>
    </source>
</evidence>
<name>A0A1S3A4Z2_ERIEU</name>
<evidence type="ECO:0000313" key="4">
    <source>
        <dbReference type="Proteomes" id="UP001652624"/>
    </source>
</evidence>
<dbReference type="RefSeq" id="XP_060057901.1">
    <property type="nucleotide sequence ID" value="XM_060201918.1"/>
</dbReference>
<dbReference type="Proteomes" id="UP001652624">
    <property type="component" value="Chromosome 11"/>
</dbReference>
<evidence type="ECO:0000259" key="3">
    <source>
        <dbReference type="PROSITE" id="PS50850"/>
    </source>
</evidence>
<dbReference type="SUPFAM" id="SSF103473">
    <property type="entry name" value="MFS general substrate transporter"/>
    <property type="match status" value="1"/>
</dbReference>
<feature type="transmembrane region" description="Helical" evidence="2">
    <location>
        <begin position="371"/>
        <end position="390"/>
    </location>
</feature>
<feature type="transmembrane region" description="Helical" evidence="2">
    <location>
        <begin position="119"/>
        <end position="137"/>
    </location>
</feature>
<feature type="transmembrane region" description="Helical" evidence="2">
    <location>
        <begin position="337"/>
        <end position="359"/>
    </location>
</feature>
<feature type="transmembrane region" description="Helical" evidence="2">
    <location>
        <begin position="460"/>
        <end position="480"/>
    </location>
</feature>
<evidence type="ECO:0000256" key="2">
    <source>
        <dbReference type="SAM" id="Phobius"/>
    </source>
</evidence>
<dbReference type="Gene3D" id="1.20.1250.20">
    <property type="entry name" value="MFS general substrate transporter like domains"/>
    <property type="match status" value="2"/>
</dbReference>
<keyword evidence="4" id="KW-1185">Reference proteome</keyword>
<feature type="transmembrane region" description="Helical" evidence="2">
    <location>
        <begin position="396"/>
        <end position="416"/>
    </location>
</feature>
<feature type="transmembrane region" description="Helical" evidence="2">
    <location>
        <begin position="144"/>
        <end position="162"/>
    </location>
</feature>
<feature type="transmembrane region" description="Helical" evidence="2">
    <location>
        <begin position="91"/>
        <end position="113"/>
    </location>
</feature>
<dbReference type="RefSeq" id="XP_007529439.1">
    <property type="nucleotide sequence ID" value="XM_007529377.2"/>
</dbReference>
<evidence type="ECO:0000313" key="5">
    <source>
        <dbReference type="RefSeq" id="XP_007529439.1"/>
    </source>
</evidence>
<dbReference type="STRING" id="9365.ENSEEUP00000010219"/>
<dbReference type="PANTHER" id="PTHR11360">
    <property type="entry name" value="MONOCARBOXYLATE TRANSPORTER"/>
    <property type="match status" value="1"/>
</dbReference>
<proteinExistence type="predicted"/>
<dbReference type="InterPro" id="IPR011701">
    <property type="entry name" value="MFS"/>
</dbReference>
<dbReference type="InterPro" id="IPR020846">
    <property type="entry name" value="MFS_dom"/>
</dbReference>
<dbReference type="FunFam" id="1.20.1250.20:FF:000141">
    <property type="entry name" value="Solute carrier family 16, member 4"/>
    <property type="match status" value="1"/>
</dbReference>
<dbReference type="OrthoDB" id="2213137at2759"/>
<feature type="transmembrane region" description="Helical" evidence="2">
    <location>
        <begin position="174"/>
        <end position="195"/>
    </location>
</feature>
<comment type="subcellular location">
    <subcellularLocation>
        <location evidence="1">Membrane</location>
        <topology evidence="1">Multi-pass membrane protein</topology>
    </subcellularLocation>
</comment>
<dbReference type="GO" id="GO:0016020">
    <property type="term" value="C:membrane"/>
    <property type="evidence" value="ECO:0007669"/>
    <property type="project" value="UniProtKB-SubCell"/>
</dbReference>
<dbReference type="InterPro" id="IPR050327">
    <property type="entry name" value="Proton-linked_MCT"/>
</dbReference>
<accession>A0A1S3A4Z2</accession>
<reference evidence="5" key="1">
    <citation type="submission" date="2025-04" db="UniProtKB">
        <authorList>
            <consortium name="RefSeq"/>
        </authorList>
    </citation>
    <scope>IDENTIFICATION</scope>
</reference>
<dbReference type="eggNOG" id="KOG2504">
    <property type="taxonomic scope" value="Eukaryota"/>
</dbReference>
<feature type="transmembrane region" description="Helical" evidence="2">
    <location>
        <begin position="59"/>
        <end position="79"/>
    </location>
</feature>
<keyword evidence="2" id="KW-1133">Transmembrane helix</keyword>
<protein>
    <submittedName>
        <fullName evidence="5 6">Monocarboxylate transporter 5</fullName>
    </submittedName>
</protein>
<feature type="domain" description="Major facilitator superfamily (MFS) profile" evidence="3">
    <location>
        <begin position="300"/>
        <end position="499"/>
    </location>
</feature>
<organism evidence="4 5">
    <name type="scientific">Erinaceus europaeus</name>
    <name type="common">Western European hedgehog</name>
    <dbReference type="NCBI Taxonomy" id="9365"/>
    <lineage>
        <taxon>Eukaryota</taxon>
        <taxon>Metazoa</taxon>
        <taxon>Chordata</taxon>
        <taxon>Craniata</taxon>
        <taxon>Vertebrata</taxon>
        <taxon>Euteleostomi</taxon>
        <taxon>Mammalia</taxon>
        <taxon>Eutheria</taxon>
        <taxon>Laurasiatheria</taxon>
        <taxon>Eulipotyphla</taxon>
        <taxon>Erinaceidae</taxon>
        <taxon>Erinaceinae</taxon>
        <taxon>Erinaceus</taxon>
    </lineage>
</organism>
<dbReference type="AlphaFoldDB" id="A0A1S3A4Z2"/>
<dbReference type="InParanoid" id="A0A1S3A4Z2"/>
<dbReference type="PROSITE" id="PS50850">
    <property type="entry name" value="MFS"/>
    <property type="match status" value="1"/>
</dbReference>